<reference evidence="4 5" key="1">
    <citation type="submission" date="2023-11" db="EMBL/GenBank/DDBJ databases">
        <title>MicrobeMod: A computational toolkit for identifying prokaryotic methylation and restriction-modification with nanopore sequencing.</title>
        <authorList>
            <person name="Crits-Christoph A."/>
            <person name="Kang S.C."/>
            <person name="Lee H."/>
            <person name="Ostrov N."/>
        </authorList>
    </citation>
    <scope>NUCLEOTIDE SEQUENCE [LARGE SCALE GENOMIC DNA]</scope>
    <source>
        <strain evidence="4 5">ATCC 43984</strain>
    </source>
</reference>
<dbReference type="InterPro" id="IPR034505">
    <property type="entry name" value="Coproporphyrinogen-III_oxidase"/>
</dbReference>
<accession>A0ABZ0YCV2</accession>
<sequence>MTRSLDPVLLDKHDRPAPDYGIFPGLVRFPEKLTVADYRLAAHGSNEDPIPKPLTVHVHVPAGLGHEADGATRYLACLKREMAIQGSLFDDDRRIERLVLAGGGVRRLDDDQLAGLLTELHRHFGLKRSRDRVFALRIGPNGLSPQRLTDLIALGFNRLAIDMQGARASAVDRLLEIKSTARPAYLHPPTVELGLRLPGRTSAGFSALLEGLVCLRPERISLSREAGRCTVAWPGFPGASAAGDQSGTPMRHATLGLLAQGVERLAREGYEHAGTGRFLLANDSSISACRDELEHETDCIGLGAGAISHVADGYYQNARELSDYHARLDAGELAVCRGYELNADDRVRNDVIQHLMARGSVRYATIEKRHRIVFRNYFAPELQALQEMAGDGLVDIRRDSMTLTPSGRLLTNRLAMIFDGAFGDPRPRYLQMI</sequence>
<dbReference type="EMBL" id="CP140151">
    <property type="protein sequence ID" value="WQH09914.1"/>
    <property type="molecule type" value="Genomic_DNA"/>
</dbReference>
<organism evidence="4 5">
    <name type="scientific">Chromohalobacter canadensis</name>
    <dbReference type="NCBI Taxonomy" id="141389"/>
    <lineage>
        <taxon>Bacteria</taxon>
        <taxon>Pseudomonadati</taxon>
        <taxon>Pseudomonadota</taxon>
        <taxon>Gammaproteobacteria</taxon>
        <taxon>Oceanospirillales</taxon>
        <taxon>Halomonadaceae</taxon>
        <taxon>Chromohalobacter</taxon>
    </lineage>
</organism>
<proteinExistence type="predicted"/>
<dbReference type="RefSeq" id="WP_246919921.1">
    <property type="nucleotide sequence ID" value="NZ_CP140151.1"/>
</dbReference>
<protein>
    <recommendedName>
        <fullName evidence="1">Oxygen-independent coproporphyrinogen III oxidase</fullName>
    </recommendedName>
    <alternativeName>
        <fullName evidence="3">Coproporphyrinogen III dehydrogenase</fullName>
    </alternativeName>
</protein>
<dbReference type="Gene3D" id="1.10.10.920">
    <property type="match status" value="1"/>
</dbReference>
<evidence type="ECO:0000256" key="2">
    <source>
        <dbReference type="ARBA" id="ARBA00023002"/>
    </source>
</evidence>
<name>A0ABZ0YCV2_9GAMM</name>
<evidence type="ECO:0000313" key="5">
    <source>
        <dbReference type="Proteomes" id="UP001321908"/>
    </source>
</evidence>
<gene>
    <name evidence="4" type="ORF">SR908_04425</name>
</gene>
<dbReference type="Proteomes" id="UP001321908">
    <property type="component" value="Chromosome"/>
</dbReference>
<dbReference type="PANTHER" id="PTHR13932:SF6">
    <property type="entry name" value="OXYGEN-INDEPENDENT COPROPORPHYRINOGEN III OXIDASE"/>
    <property type="match status" value="1"/>
</dbReference>
<evidence type="ECO:0000256" key="1">
    <source>
        <dbReference type="ARBA" id="ARBA00020156"/>
    </source>
</evidence>
<dbReference type="InterPro" id="IPR058240">
    <property type="entry name" value="rSAM_sf"/>
</dbReference>
<evidence type="ECO:0000256" key="3">
    <source>
        <dbReference type="ARBA" id="ARBA00030263"/>
    </source>
</evidence>
<evidence type="ECO:0000313" key="4">
    <source>
        <dbReference type="EMBL" id="WQH09914.1"/>
    </source>
</evidence>
<keyword evidence="5" id="KW-1185">Reference proteome</keyword>
<dbReference type="PANTHER" id="PTHR13932">
    <property type="entry name" value="COPROPORPHYRINIGEN III OXIDASE"/>
    <property type="match status" value="1"/>
</dbReference>
<dbReference type="SUPFAM" id="SSF102114">
    <property type="entry name" value="Radical SAM enzymes"/>
    <property type="match status" value="1"/>
</dbReference>
<keyword evidence="2" id="KW-0560">Oxidoreductase</keyword>